<accession>A0AAE1ZC82</accession>
<dbReference type="AlphaFoldDB" id="A0AAE1ZC82"/>
<comment type="similarity">
    <text evidence="3">Belongs to the BBS5 family.</text>
</comment>
<evidence type="ECO:0000259" key="8">
    <source>
        <dbReference type="SMART" id="SM00683"/>
    </source>
</evidence>
<evidence type="ECO:0000313" key="10">
    <source>
        <dbReference type="Proteomes" id="UP001292079"/>
    </source>
</evidence>
<dbReference type="Proteomes" id="UP001292079">
    <property type="component" value="Unassembled WGS sequence"/>
</dbReference>
<dbReference type="InterPro" id="IPR014003">
    <property type="entry name" value="BBS5_PH"/>
</dbReference>
<dbReference type="PANTHER" id="PTHR21351:SF0">
    <property type="entry name" value="BARDET-BIEDL SYNDROME 5 PROTEIN"/>
    <property type="match status" value="1"/>
</dbReference>
<keyword evidence="10" id="KW-1185">Reference proteome</keyword>
<name>A0AAE1ZC82_SCHME</name>
<dbReference type="Pfam" id="PF07289">
    <property type="entry name" value="BBL5"/>
    <property type="match status" value="1"/>
</dbReference>
<keyword evidence="7" id="KW-0966">Cell projection</keyword>
<evidence type="ECO:0000256" key="6">
    <source>
        <dbReference type="ARBA" id="ARBA00023212"/>
    </source>
</evidence>
<evidence type="ECO:0000256" key="7">
    <source>
        <dbReference type="ARBA" id="ARBA00023273"/>
    </source>
</evidence>
<keyword evidence="4" id="KW-0963">Cytoplasm</keyword>
<dbReference type="GO" id="GO:0032266">
    <property type="term" value="F:phosphatidylinositol-3-phosphate binding"/>
    <property type="evidence" value="ECO:0007669"/>
    <property type="project" value="TreeGrafter"/>
</dbReference>
<evidence type="ECO:0000256" key="5">
    <source>
        <dbReference type="ARBA" id="ARBA00023069"/>
    </source>
</evidence>
<dbReference type="InterPro" id="IPR006606">
    <property type="entry name" value="BBL5"/>
</dbReference>
<protein>
    <recommendedName>
        <fullName evidence="8">BBSome complex member BBS5 PH domain-containing protein</fullName>
    </recommendedName>
</protein>
<dbReference type="EMBL" id="JALJAT010000003">
    <property type="protein sequence ID" value="KAK4471376.1"/>
    <property type="molecule type" value="Genomic_DNA"/>
</dbReference>
<dbReference type="PANTHER" id="PTHR21351">
    <property type="entry name" value="BARDET-BIEDL SYNDROME PROTEIN 5"/>
    <property type="match status" value="1"/>
</dbReference>
<proteinExistence type="inferred from homology"/>
<evidence type="ECO:0000256" key="2">
    <source>
        <dbReference type="ARBA" id="ARBA00004245"/>
    </source>
</evidence>
<dbReference type="GO" id="GO:0034464">
    <property type="term" value="C:BBSome"/>
    <property type="evidence" value="ECO:0007669"/>
    <property type="project" value="InterPro"/>
</dbReference>
<keyword evidence="5" id="KW-0969">Cilium</keyword>
<evidence type="ECO:0000256" key="3">
    <source>
        <dbReference type="ARBA" id="ARBA00005822"/>
    </source>
</evidence>
<dbReference type="GO" id="GO:0036064">
    <property type="term" value="C:ciliary basal body"/>
    <property type="evidence" value="ECO:0007669"/>
    <property type="project" value="TreeGrafter"/>
</dbReference>
<comment type="subcellular location">
    <subcellularLocation>
        <location evidence="1">Cell projection</location>
        <location evidence="1">Cilium</location>
    </subcellularLocation>
    <subcellularLocation>
        <location evidence="2">Cytoplasm</location>
        <location evidence="2">Cytoskeleton</location>
    </subcellularLocation>
</comment>
<evidence type="ECO:0000313" key="9">
    <source>
        <dbReference type="EMBL" id="KAK4471376.1"/>
    </source>
</evidence>
<evidence type="ECO:0000256" key="1">
    <source>
        <dbReference type="ARBA" id="ARBA00004138"/>
    </source>
</evidence>
<reference evidence="9" key="1">
    <citation type="submission" date="2022-04" db="EMBL/GenBank/DDBJ databases">
        <authorList>
            <person name="Xu L."/>
            <person name="Lv Z."/>
        </authorList>
    </citation>
    <scope>NUCLEOTIDE SEQUENCE</scope>
    <source>
        <strain evidence="9">LV_2022a</strain>
    </source>
</reference>
<organism evidence="9 10">
    <name type="scientific">Schistosoma mekongi</name>
    <name type="common">Parasitic worm</name>
    <dbReference type="NCBI Taxonomy" id="38744"/>
    <lineage>
        <taxon>Eukaryota</taxon>
        <taxon>Metazoa</taxon>
        <taxon>Spiralia</taxon>
        <taxon>Lophotrochozoa</taxon>
        <taxon>Platyhelminthes</taxon>
        <taxon>Trematoda</taxon>
        <taxon>Digenea</taxon>
        <taxon>Strigeidida</taxon>
        <taxon>Schistosomatoidea</taxon>
        <taxon>Schistosomatidae</taxon>
        <taxon>Schistosoma</taxon>
    </lineage>
</organism>
<comment type="caution">
    <text evidence="9">The sequence shown here is derived from an EMBL/GenBank/DDBJ whole genome shotgun (WGS) entry which is preliminary data.</text>
</comment>
<dbReference type="GO" id="GO:0060271">
    <property type="term" value="P:cilium assembly"/>
    <property type="evidence" value="ECO:0007669"/>
    <property type="project" value="TreeGrafter"/>
</dbReference>
<keyword evidence="6" id="KW-0206">Cytoskeleton</keyword>
<gene>
    <name evidence="9" type="ORF">MN116_004810</name>
</gene>
<feature type="domain" description="BBSome complex member BBS5 PH" evidence="8">
    <location>
        <begin position="50"/>
        <end position="104"/>
    </location>
</feature>
<sequence length="238" mass="27199">MLSFSNDTLWQDNEVRFDAPNCDLMLRNGEKLFKLVENVEDVKGNNGDKETLFDEVEGVWNLSSDQGNLGKLILTSVRLVWTSIMNENFNISIPFLQIQMVATRKSKFGEALVVQTTRKAGSYLLGFRIDPLERLHNTVKQLGSLYNIYMKNPNFGIAIGRMKDEVRLSVKNINEEVDDYKSQTTRDHSDILSAYLADGTKQTDREPVYNEDLGLAIERLPENYTISDLWKVIPGKKK</sequence>
<dbReference type="SMART" id="SM00683">
    <property type="entry name" value="DM16"/>
    <property type="match status" value="1"/>
</dbReference>
<reference evidence="9" key="2">
    <citation type="journal article" date="2023" name="Infect Dis Poverty">
        <title>Chromosome-scale genome of the human blood fluke Schistosoma mekongi and its implications for public health.</title>
        <authorList>
            <person name="Zhou M."/>
            <person name="Xu L."/>
            <person name="Xu D."/>
            <person name="Chen W."/>
            <person name="Khan J."/>
            <person name="Hu Y."/>
            <person name="Huang H."/>
            <person name="Wei H."/>
            <person name="Zhang Y."/>
            <person name="Chusongsang P."/>
            <person name="Tanasarnprasert K."/>
            <person name="Hu X."/>
            <person name="Limpanont Y."/>
            <person name="Lv Z."/>
        </authorList>
    </citation>
    <scope>NUCLEOTIDE SEQUENCE</scope>
    <source>
        <strain evidence="9">LV_2022a</strain>
    </source>
</reference>
<evidence type="ECO:0000256" key="4">
    <source>
        <dbReference type="ARBA" id="ARBA00022490"/>
    </source>
</evidence>